<feature type="transmembrane region" description="Helical" evidence="7">
    <location>
        <begin position="133"/>
        <end position="156"/>
    </location>
</feature>
<dbReference type="SUPFAM" id="SSF161098">
    <property type="entry name" value="MetI-like"/>
    <property type="match status" value="1"/>
</dbReference>
<feature type="transmembrane region" description="Helical" evidence="7">
    <location>
        <begin position="177"/>
        <end position="200"/>
    </location>
</feature>
<evidence type="ECO:0000256" key="3">
    <source>
        <dbReference type="ARBA" id="ARBA00022475"/>
    </source>
</evidence>
<dbReference type="InterPro" id="IPR035906">
    <property type="entry name" value="MetI-like_sf"/>
</dbReference>
<name>A0A4R6JJS2_9ACTN</name>
<sequence>MGFNLTRRTVLFVYAVLIIVPMVVVLAGTFKTTQQLFSSPFGLPDKLDGANYRQVLGQGGLGGAFRNSAIVTACSVPITLFVGSLASYGIARIRGWVGHLIYGFIVLGMAVPAQANMIPQYVLFDVLGLTNSLIGLVLINVVVTLPIAVFIMTGFLKTIPGEIYEATSIDGSGPWRTYRSVILPLSTPSLAATAIFLFVIHWNDLLYPLLFIQEPGKKTLPVALLSFQGEFLTDYPLLFTGVVVASAPIVVAYVFLQRYFVAGITAGSVKG</sequence>
<evidence type="ECO:0000256" key="4">
    <source>
        <dbReference type="ARBA" id="ARBA00022692"/>
    </source>
</evidence>
<evidence type="ECO:0000259" key="8">
    <source>
        <dbReference type="PROSITE" id="PS50928"/>
    </source>
</evidence>
<dbReference type="PANTHER" id="PTHR43744:SF12">
    <property type="entry name" value="ABC TRANSPORTER PERMEASE PROTEIN MG189-RELATED"/>
    <property type="match status" value="1"/>
</dbReference>
<reference evidence="9 10" key="1">
    <citation type="submission" date="2019-03" db="EMBL/GenBank/DDBJ databases">
        <title>Genomic Encyclopedia of Type Strains, Phase III (KMG-III): the genomes of soil and plant-associated and newly described type strains.</title>
        <authorList>
            <person name="Whitman W."/>
        </authorList>
    </citation>
    <scope>NUCLEOTIDE SEQUENCE [LARGE SCALE GENOMIC DNA]</scope>
    <source>
        <strain evidence="9 10">VKM Ac-2527</strain>
    </source>
</reference>
<evidence type="ECO:0000313" key="10">
    <source>
        <dbReference type="Proteomes" id="UP000295388"/>
    </source>
</evidence>
<dbReference type="EMBL" id="SNWQ01000025">
    <property type="protein sequence ID" value="TDO34815.1"/>
    <property type="molecule type" value="Genomic_DNA"/>
</dbReference>
<dbReference type="GO" id="GO:0005886">
    <property type="term" value="C:plasma membrane"/>
    <property type="evidence" value="ECO:0007669"/>
    <property type="project" value="UniProtKB-SubCell"/>
</dbReference>
<keyword evidence="10" id="KW-1185">Reference proteome</keyword>
<keyword evidence="3" id="KW-1003">Cell membrane</keyword>
<keyword evidence="5 7" id="KW-1133">Transmembrane helix</keyword>
<comment type="caution">
    <text evidence="9">The sequence shown here is derived from an EMBL/GenBank/DDBJ whole genome shotgun (WGS) entry which is preliminary data.</text>
</comment>
<dbReference type="Pfam" id="PF00528">
    <property type="entry name" value="BPD_transp_1"/>
    <property type="match status" value="1"/>
</dbReference>
<keyword evidence="2 7" id="KW-0813">Transport</keyword>
<feature type="transmembrane region" description="Helical" evidence="7">
    <location>
        <begin position="12"/>
        <end position="30"/>
    </location>
</feature>
<dbReference type="CDD" id="cd06261">
    <property type="entry name" value="TM_PBP2"/>
    <property type="match status" value="1"/>
</dbReference>
<feature type="domain" description="ABC transmembrane type-1" evidence="8">
    <location>
        <begin position="65"/>
        <end position="256"/>
    </location>
</feature>
<dbReference type="Proteomes" id="UP000295388">
    <property type="component" value="Unassembled WGS sequence"/>
</dbReference>
<evidence type="ECO:0000256" key="7">
    <source>
        <dbReference type="RuleBase" id="RU363032"/>
    </source>
</evidence>
<dbReference type="PROSITE" id="PS50928">
    <property type="entry name" value="ABC_TM1"/>
    <property type="match status" value="1"/>
</dbReference>
<comment type="similarity">
    <text evidence="7">Belongs to the binding-protein-dependent transport system permease family.</text>
</comment>
<organism evidence="9 10">
    <name type="scientific">Kribbella caucasensis</name>
    <dbReference type="NCBI Taxonomy" id="2512215"/>
    <lineage>
        <taxon>Bacteria</taxon>
        <taxon>Bacillati</taxon>
        <taxon>Actinomycetota</taxon>
        <taxon>Actinomycetes</taxon>
        <taxon>Propionibacteriales</taxon>
        <taxon>Kribbellaceae</taxon>
        <taxon>Kribbella</taxon>
    </lineage>
</organism>
<dbReference type="Gene3D" id="1.10.3720.10">
    <property type="entry name" value="MetI-like"/>
    <property type="match status" value="1"/>
</dbReference>
<evidence type="ECO:0000313" key="9">
    <source>
        <dbReference type="EMBL" id="TDO34815.1"/>
    </source>
</evidence>
<evidence type="ECO:0000256" key="6">
    <source>
        <dbReference type="ARBA" id="ARBA00023136"/>
    </source>
</evidence>
<dbReference type="PANTHER" id="PTHR43744">
    <property type="entry name" value="ABC TRANSPORTER PERMEASE PROTEIN MG189-RELATED-RELATED"/>
    <property type="match status" value="1"/>
</dbReference>
<comment type="subcellular location">
    <subcellularLocation>
        <location evidence="1 7">Cell membrane</location>
        <topology evidence="1 7">Multi-pass membrane protein</topology>
    </subcellularLocation>
</comment>
<evidence type="ECO:0000256" key="5">
    <source>
        <dbReference type="ARBA" id="ARBA00022989"/>
    </source>
</evidence>
<dbReference type="OrthoDB" id="61122at2"/>
<dbReference type="InterPro" id="IPR000515">
    <property type="entry name" value="MetI-like"/>
</dbReference>
<dbReference type="AlphaFoldDB" id="A0A4R6JJS2"/>
<dbReference type="GO" id="GO:0055085">
    <property type="term" value="P:transmembrane transport"/>
    <property type="evidence" value="ECO:0007669"/>
    <property type="project" value="InterPro"/>
</dbReference>
<gene>
    <name evidence="9" type="ORF">EV643_12572</name>
</gene>
<evidence type="ECO:0000256" key="2">
    <source>
        <dbReference type="ARBA" id="ARBA00022448"/>
    </source>
</evidence>
<feature type="transmembrane region" description="Helical" evidence="7">
    <location>
        <begin position="235"/>
        <end position="256"/>
    </location>
</feature>
<accession>A0A4R6JJS2</accession>
<keyword evidence="4 7" id="KW-0812">Transmembrane</keyword>
<feature type="transmembrane region" description="Helical" evidence="7">
    <location>
        <begin position="69"/>
        <end position="89"/>
    </location>
</feature>
<feature type="transmembrane region" description="Helical" evidence="7">
    <location>
        <begin position="96"/>
        <end position="113"/>
    </location>
</feature>
<proteinExistence type="inferred from homology"/>
<keyword evidence="6 7" id="KW-0472">Membrane</keyword>
<evidence type="ECO:0000256" key="1">
    <source>
        <dbReference type="ARBA" id="ARBA00004651"/>
    </source>
</evidence>
<dbReference type="RefSeq" id="WP_133804725.1">
    <property type="nucleotide sequence ID" value="NZ_SNWQ01000025.1"/>
</dbReference>
<protein>
    <submittedName>
        <fullName evidence="9">Raffinose/stachyose/melibiose transport system permease protein</fullName>
    </submittedName>
</protein>